<evidence type="ECO:0000256" key="2">
    <source>
        <dbReference type="ARBA" id="ARBA00022614"/>
    </source>
</evidence>
<accession>A0ABD1ACI5</accession>
<keyword evidence="4" id="KW-0547">Nucleotide-binding</keyword>
<evidence type="ECO:0000256" key="6">
    <source>
        <dbReference type="ARBA" id="ARBA00022840"/>
    </source>
</evidence>
<dbReference type="Gene3D" id="3.40.50.300">
    <property type="entry name" value="P-loop containing nucleotide triphosphate hydrolases"/>
    <property type="match status" value="1"/>
</dbReference>
<keyword evidence="2" id="KW-0433">Leucine-rich repeat</keyword>
<evidence type="ECO:0000313" key="9">
    <source>
        <dbReference type="Proteomes" id="UP001558713"/>
    </source>
</evidence>
<sequence>MTKAAELGLGAVGGAVVSELLKFGIEEAKKVCSFETVYKELKSTMEQLLPIITEIESSQDVKELKTLKDTIVKALILVGKCSGVHEWNVILKDTYTREVEEINKEMSKFCQIQVQLLLLRNQGESTLKIEAMNQLLQDLRTVHVPDFTYLRSVPKLDKVPIGLDWPLKKLQKKLLCDSVDSLLVSAPPGCGKTMLVTQLCHDADIRGKFEHIFFIVVSSTPNFRLIVQNLLKHNGKQAPTFDNDTQAVNGLRKLLEELKGKGILLVLDDVWCGAESFLDNFPSDIPNLKILATSRFDLPYFGYTYRLKPLKDEDAKALLVRCASRPRDASLAEYEDLLQEILKRCNGFPLVIKVVGASLQNRSLTAWKGQVRSWSKGSTVLDNPYPTLLDRMRPSFEALHSDLKHCFLDMGLFHEDQKIRASVITDIWSELYAESDSVQCMKYLDDLAVHNLLDLVPLGRKKLEDGFYNDFLVTQHDVLRELAICLIKSEEKLERKRERLNLEIRDNQFPDWCLDPMQPINARLLSISTDDLFSSSWVEMDFPNVEALVLNLSSSEYALPSFIAEMKKLKVLIITNHGSSSARLSNFSCLSSLPNLKRIRLEKVSITLMDILQSVLSSLKKLSLFMCSVSEVSYDKKETAISKALSSLQEIDIDYCYDLDELPYWVSEVVSLKTLSITNCNKLSKLPEDIGNLSKLEVLRLCSCITLSELPETTASLSNLQSLDISDSLGLKKLPLEIGNLEKLKKISMRKCSGCELPDSVKNLVQNLEVNCDEETGYLWKSLKQKMRNLTIDEEETEYNLNIFQMF</sequence>
<keyword evidence="3" id="KW-0677">Repeat</keyword>
<dbReference type="Pfam" id="PF00931">
    <property type="entry name" value="NB-ARC"/>
    <property type="match status" value="1"/>
</dbReference>
<feature type="domain" description="RPW8" evidence="7">
    <location>
        <begin position="1"/>
        <end position="148"/>
    </location>
</feature>
<dbReference type="InterPro" id="IPR055414">
    <property type="entry name" value="LRR_R13L4/SHOC2-like"/>
</dbReference>
<dbReference type="Proteomes" id="UP001558713">
    <property type="component" value="Unassembled WGS sequence"/>
</dbReference>
<evidence type="ECO:0000256" key="5">
    <source>
        <dbReference type="ARBA" id="ARBA00022821"/>
    </source>
</evidence>
<dbReference type="InterPro" id="IPR036388">
    <property type="entry name" value="WH-like_DNA-bd_sf"/>
</dbReference>
<organism evidence="8 9">
    <name type="scientific">Cardamine amara subsp. amara</name>
    <dbReference type="NCBI Taxonomy" id="228776"/>
    <lineage>
        <taxon>Eukaryota</taxon>
        <taxon>Viridiplantae</taxon>
        <taxon>Streptophyta</taxon>
        <taxon>Embryophyta</taxon>
        <taxon>Tracheophyta</taxon>
        <taxon>Spermatophyta</taxon>
        <taxon>Magnoliopsida</taxon>
        <taxon>eudicotyledons</taxon>
        <taxon>Gunneridae</taxon>
        <taxon>Pentapetalae</taxon>
        <taxon>rosids</taxon>
        <taxon>malvids</taxon>
        <taxon>Brassicales</taxon>
        <taxon>Brassicaceae</taxon>
        <taxon>Cardamineae</taxon>
        <taxon>Cardamine</taxon>
    </lineage>
</organism>
<evidence type="ECO:0000256" key="1">
    <source>
        <dbReference type="ARBA" id="ARBA00008894"/>
    </source>
</evidence>
<evidence type="ECO:0000256" key="3">
    <source>
        <dbReference type="ARBA" id="ARBA00022737"/>
    </source>
</evidence>
<gene>
    <name evidence="8" type="ORF">V5N11_023235</name>
</gene>
<dbReference type="InterPro" id="IPR002182">
    <property type="entry name" value="NB-ARC"/>
</dbReference>
<dbReference type="PROSITE" id="PS51153">
    <property type="entry name" value="RPW8"/>
    <property type="match status" value="1"/>
</dbReference>
<dbReference type="PRINTS" id="PR00364">
    <property type="entry name" value="DISEASERSIST"/>
</dbReference>
<keyword evidence="9" id="KW-1185">Reference proteome</keyword>
<protein>
    <submittedName>
        <fullName evidence="8">Disease resistance protein</fullName>
    </submittedName>
</protein>
<dbReference type="Gene3D" id="1.10.10.10">
    <property type="entry name" value="Winged helix-like DNA-binding domain superfamily/Winged helix DNA-binding domain"/>
    <property type="match status" value="1"/>
</dbReference>
<comment type="caution">
    <text evidence="8">The sequence shown here is derived from an EMBL/GenBank/DDBJ whole genome shotgun (WGS) entry which is preliminary data.</text>
</comment>
<dbReference type="FunFam" id="3.40.50.300:FF:003793">
    <property type="entry name" value="Probable disease resistance protein At5g66900"/>
    <property type="match status" value="1"/>
</dbReference>
<reference evidence="8 9" key="1">
    <citation type="submission" date="2024-04" db="EMBL/GenBank/DDBJ databases">
        <title>Genome assembly C_amara_ONT_v2.</title>
        <authorList>
            <person name="Yant L."/>
            <person name="Moore C."/>
            <person name="Slenker M."/>
        </authorList>
    </citation>
    <scope>NUCLEOTIDE SEQUENCE [LARGE SCALE GENOMIC DNA]</scope>
    <source>
        <tissue evidence="8">Leaf</tissue>
    </source>
</reference>
<dbReference type="GO" id="GO:0006952">
    <property type="term" value="P:defense response"/>
    <property type="evidence" value="ECO:0007669"/>
    <property type="project" value="UniProtKB-KW"/>
</dbReference>
<dbReference type="Pfam" id="PF23598">
    <property type="entry name" value="LRR_14"/>
    <property type="match status" value="1"/>
</dbReference>
<dbReference type="SUPFAM" id="SSF52540">
    <property type="entry name" value="P-loop containing nucleoside triphosphate hydrolases"/>
    <property type="match status" value="1"/>
</dbReference>
<dbReference type="PANTHER" id="PTHR36766">
    <property type="entry name" value="PLANT BROAD-SPECTRUM MILDEW RESISTANCE PROTEIN RPW8"/>
    <property type="match status" value="1"/>
</dbReference>
<dbReference type="InterPro" id="IPR042197">
    <property type="entry name" value="Apaf_helical"/>
</dbReference>
<dbReference type="InterPro" id="IPR027417">
    <property type="entry name" value="P-loop_NTPase"/>
</dbReference>
<comment type="similarity">
    <text evidence="1">Belongs to the disease resistance NB-LRR family.</text>
</comment>
<dbReference type="Pfam" id="PF05659">
    <property type="entry name" value="RPW8"/>
    <property type="match status" value="1"/>
</dbReference>
<dbReference type="FunFam" id="3.80.10.10:FF:001428">
    <property type="entry name" value="Probable disease resistance protein At5g04720"/>
    <property type="match status" value="1"/>
</dbReference>
<dbReference type="SUPFAM" id="SSF52058">
    <property type="entry name" value="L domain-like"/>
    <property type="match status" value="1"/>
</dbReference>
<dbReference type="EMBL" id="JBANAX010000702">
    <property type="protein sequence ID" value="KAL1196546.1"/>
    <property type="molecule type" value="Genomic_DNA"/>
</dbReference>
<keyword evidence="5" id="KW-0611">Plant defense</keyword>
<dbReference type="InterPro" id="IPR008808">
    <property type="entry name" value="Powdery_mildew-R_dom"/>
</dbReference>
<evidence type="ECO:0000256" key="4">
    <source>
        <dbReference type="ARBA" id="ARBA00022741"/>
    </source>
</evidence>
<dbReference type="Gene3D" id="1.10.8.430">
    <property type="entry name" value="Helical domain of apoptotic protease-activating factors"/>
    <property type="match status" value="1"/>
</dbReference>
<dbReference type="GO" id="GO:0005524">
    <property type="term" value="F:ATP binding"/>
    <property type="evidence" value="ECO:0007669"/>
    <property type="project" value="UniProtKB-KW"/>
</dbReference>
<name>A0ABD1ACI5_CARAN</name>
<proteinExistence type="inferred from homology"/>
<evidence type="ECO:0000259" key="7">
    <source>
        <dbReference type="PROSITE" id="PS51153"/>
    </source>
</evidence>
<dbReference type="AlphaFoldDB" id="A0ABD1ACI5"/>
<dbReference type="PANTHER" id="PTHR36766:SF3">
    <property type="entry name" value="RPW8 DOMAIN-CONTAINING PROTEIN"/>
    <property type="match status" value="1"/>
</dbReference>
<keyword evidence="6" id="KW-0067">ATP-binding</keyword>
<dbReference type="InterPro" id="IPR032675">
    <property type="entry name" value="LRR_dom_sf"/>
</dbReference>
<dbReference type="Gene3D" id="3.80.10.10">
    <property type="entry name" value="Ribonuclease Inhibitor"/>
    <property type="match status" value="1"/>
</dbReference>
<evidence type="ECO:0000313" key="8">
    <source>
        <dbReference type="EMBL" id="KAL1196546.1"/>
    </source>
</evidence>